<gene>
    <name evidence="10" type="ORF">BJY01DRAFT_222300</name>
</gene>
<feature type="region of interest" description="Disordered" evidence="8">
    <location>
        <begin position="398"/>
        <end position="433"/>
    </location>
</feature>
<organism evidence="10 11">
    <name type="scientific">Aspergillus pseudoustus</name>
    <dbReference type="NCBI Taxonomy" id="1810923"/>
    <lineage>
        <taxon>Eukaryota</taxon>
        <taxon>Fungi</taxon>
        <taxon>Dikarya</taxon>
        <taxon>Ascomycota</taxon>
        <taxon>Pezizomycotina</taxon>
        <taxon>Eurotiomycetes</taxon>
        <taxon>Eurotiomycetidae</taxon>
        <taxon>Eurotiales</taxon>
        <taxon>Aspergillaceae</taxon>
        <taxon>Aspergillus</taxon>
        <taxon>Aspergillus subgen. Nidulantes</taxon>
    </lineage>
</organism>
<dbReference type="PANTHER" id="PTHR46714:SF6">
    <property type="entry name" value="TRANSCRIPTIONAL ACTIVATOR HAC1"/>
    <property type="match status" value="1"/>
</dbReference>
<dbReference type="PROSITE" id="PS00036">
    <property type="entry name" value="BZIP_BASIC"/>
    <property type="match status" value="1"/>
</dbReference>
<feature type="region of interest" description="Disordered" evidence="8">
    <location>
        <begin position="1"/>
        <end position="97"/>
    </location>
</feature>
<dbReference type="InterPro" id="IPR046347">
    <property type="entry name" value="bZIP_sf"/>
</dbReference>
<evidence type="ECO:0000256" key="2">
    <source>
        <dbReference type="ARBA" id="ARBA00007163"/>
    </source>
</evidence>
<feature type="compositionally biased region" description="Basic and acidic residues" evidence="8">
    <location>
        <begin position="70"/>
        <end position="84"/>
    </location>
</feature>
<keyword evidence="7" id="KW-0539">Nucleus</keyword>
<feature type="domain" description="BZIP" evidence="9">
    <location>
        <begin position="76"/>
        <end position="139"/>
    </location>
</feature>
<comment type="caution">
    <text evidence="10">The sequence shown here is derived from an EMBL/GenBank/DDBJ whole genome shotgun (WGS) entry which is preliminary data.</text>
</comment>
<comment type="subcellular location">
    <subcellularLocation>
        <location evidence="1">Nucleus</location>
    </subcellularLocation>
</comment>
<keyword evidence="11" id="KW-1185">Reference proteome</keyword>
<dbReference type="PROSITE" id="PS50217">
    <property type="entry name" value="BZIP"/>
    <property type="match status" value="1"/>
</dbReference>
<evidence type="ECO:0000256" key="7">
    <source>
        <dbReference type="ARBA" id="ARBA00023242"/>
    </source>
</evidence>
<evidence type="ECO:0000256" key="6">
    <source>
        <dbReference type="ARBA" id="ARBA00023230"/>
    </source>
</evidence>
<dbReference type="PANTHER" id="PTHR46714">
    <property type="entry name" value="TRANSCRIPTIONAL ACTIVATOR HAC1"/>
    <property type="match status" value="1"/>
</dbReference>
<keyword evidence="4" id="KW-0238">DNA-binding</keyword>
<dbReference type="Gene3D" id="1.20.5.170">
    <property type="match status" value="1"/>
</dbReference>
<evidence type="ECO:0000256" key="5">
    <source>
        <dbReference type="ARBA" id="ARBA00023163"/>
    </source>
</evidence>
<reference evidence="10 11" key="1">
    <citation type="submission" date="2024-07" db="EMBL/GenBank/DDBJ databases">
        <title>Section-level genome sequencing and comparative genomics of Aspergillus sections Usti and Cavernicolus.</title>
        <authorList>
            <consortium name="Lawrence Berkeley National Laboratory"/>
            <person name="Nybo J.L."/>
            <person name="Vesth T.C."/>
            <person name="Theobald S."/>
            <person name="Frisvad J.C."/>
            <person name="Larsen T.O."/>
            <person name="Kjaerboelling I."/>
            <person name="Rothschild-Mancinelli K."/>
            <person name="Lyhne E.K."/>
            <person name="Kogle M.E."/>
            <person name="Barry K."/>
            <person name="Clum A."/>
            <person name="Na H."/>
            <person name="Ledsgaard L."/>
            <person name="Lin J."/>
            <person name="Lipzen A."/>
            <person name="Kuo A."/>
            <person name="Riley R."/>
            <person name="Mondo S."/>
            <person name="Labutti K."/>
            <person name="Haridas S."/>
            <person name="Pangalinan J."/>
            <person name="Salamov A.A."/>
            <person name="Simmons B.A."/>
            <person name="Magnuson J.K."/>
            <person name="Chen J."/>
            <person name="Drula E."/>
            <person name="Henrissat B."/>
            <person name="Wiebenga A."/>
            <person name="Lubbers R.J."/>
            <person name="Gomes A.C."/>
            <person name="Makela M.R."/>
            <person name="Stajich J."/>
            <person name="Grigoriev I.V."/>
            <person name="Mortensen U.H."/>
            <person name="De Vries R.P."/>
            <person name="Baker S.E."/>
            <person name="Andersen M.R."/>
        </authorList>
    </citation>
    <scope>NUCLEOTIDE SEQUENCE [LARGE SCALE GENOMIC DNA]</scope>
    <source>
        <strain evidence="10 11">CBS 123904</strain>
    </source>
</reference>
<dbReference type="Pfam" id="PF07716">
    <property type="entry name" value="bZIP_2"/>
    <property type="match status" value="1"/>
</dbReference>
<evidence type="ECO:0000256" key="4">
    <source>
        <dbReference type="ARBA" id="ARBA00023125"/>
    </source>
</evidence>
<dbReference type="InterPro" id="IPR004827">
    <property type="entry name" value="bZIP"/>
</dbReference>
<keyword evidence="5" id="KW-0804">Transcription</keyword>
<protein>
    <recommendedName>
        <fullName evidence="9">BZIP domain-containing protein</fullName>
    </recommendedName>
</protein>
<dbReference type="SMART" id="SM00338">
    <property type="entry name" value="BRLZ"/>
    <property type="match status" value="1"/>
</dbReference>
<feature type="region of interest" description="Disordered" evidence="8">
    <location>
        <begin position="142"/>
        <end position="165"/>
    </location>
</feature>
<evidence type="ECO:0000256" key="8">
    <source>
        <dbReference type="SAM" id="MobiDB-lite"/>
    </source>
</evidence>
<dbReference type="Proteomes" id="UP001610446">
    <property type="component" value="Unassembled WGS sequence"/>
</dbReference>
<evidence type="ECO:0000313" key="11">
    <source>
        <dbReference type="Proteomes" id="UP001610446"/>
    </source>
</evidence>
<evidence type="ECO:0000256" key="3">
    <source>
        <dbReference type="ARBA" id="ARBA00023015"/>
    </source>
</evidence>
<sequence length="433" mass="48489">MEDAFTDSLPSTPSMEVPVLTVSPADTSLQSEDVEVETNTEEKKPVKKRKSWGQELPVPKTNLPPRKRAKTDDEKEQRRIERVLRNRAAAQTSRERKRLEMEKLENEKIQMEQQNQFLIQRLAQMEAENNRLSQQVAQLSAEVRGSRHSTPRPTSPTSVSPTLTPTLFKQEGDEIPLDRIPFPTPSVTDYSPTLKPSSLAESSDLTQHPAAVLCDLQCQSPDSKEMEVPSRFLTSGTTSNLNLQMTLQLLFLTMTSAAYSTVIHPLTQILQSLKTGSPLAFSTEEIYRHSHLILWLILTPSLSPSKTSSNPTAFRIRLLARLLACNPAMARPLRDATGRALQLAVREKFSQEANSVAGVSEGRWSWESLLTMASAITLFEKPERRRRILSGIKSLQSGRRSVSGKPDKVMRSLRSSNKSKETLTSRLMGKGFQ</sequence>
<dbReference type="InterPro" id="IPR044280">
    <property type="entry name" value="Hac1/HY5"/>
</dbReference>
<proteinExistence type="inferred from homology"/>
<keyword evidence="6" id="KW-0834">Unfolded protein response</keyword>
<name>A0ABR4J8Y9_9EURO</name>
<feature type="compositionally biased region" description="Low complexity" evidence="8">
    <location>
        <begin position="151"/>
        <end position="165"/>
    </location>
</feature>
<accession>A0ABR4J8Y9</accession>
<dbReference type="CDD" id="cd14710">
    <property type="entry name" value="bZIP_HAC1-like"/>
    <property type="match status" value="1"/>
</dbReference>
<evidence type="ECO:0000313" key="10">
    <source>
        <dbReference type="EMBL" id="KAL2836207.1"/>
    </source>
</evidence>
<dbReference type="SUPFAM" id="SSF57959">
    <property type="entry name" value="Leucine zipper domain"/>
    <property type="match status" value="1"/>
</dbReference>
<comment type="similarity">
    <text evidence="2">Belongs to the bZIP family.</text>
</comment>
<evidence type="ECO:0000256" key="1">
    <source>
        <dbReference type="ARBA" id="ARBA00004123"/>
    </source>
</evidence>
<dbReference type="EMBL" id="JBFXLU010000183">
    <property type="protein sequence ID" value="KAL2836207.1"/>
    <property type="molecule type" value="Genomic_DNA"/>
</dbReference>
<evidence type="ECO:0000259" key="9">
    <source>
        <dbReference type="PROSITE" id="PS50217"/>
    </source>
</evidence>
<keyword evidence="3" id="KW-0805">Transcription regulation</keyword>